<feature type="binding site" evidence="12 15">
    <location>
        <position position="46"/>
    </location>
    <ligand>
        <name>pyruvate</name>
        <dbReference type="ChEBI" id="CHEBI:15361"/>
    </ligand>
</feature>
<dbReference type="EC" id="4.3.3.7" evidence="4 12"/>
<dbReference type="InterPro" id="IPR020624">
    <property type="entry name" value="Schiff_base-form_aldolases_CS"/>
</dbReference>
<comment type="catalytic activity">
    <reaction evidence="11 12">
        <text>L-aspartate 4-semialdehyde + pyruvate = (2S,4S)-4-hydroxy-2,3,4,5-tetrahydrodipicolinate + H2O + H(+)</text>
        <dbReference type="Rhea" id="RHEA:34171"/>
        <dbReference type="ChEBI" id="CHEBI:15361"/>
        <dbReference type="ChEBI" id="CHEBI:15377"/>
        <dbReference type="ChEBI" id="CHEBI:15378"/>
        <dbReference type="ChEBI" id="CHEBI:67139"/>
        <dbReference type="ChEBI" id="CHEBI:537519"/>
        <dbReference type="EC" id="4.3.3.7"/>
    </reaction>
</comment>
<dbReference type="RefSeq" id="WP_091349242.1">
    <property type="nucleotide sequence ID" value="NZ_FOIF01000007.1"/>
</dbReference>
<keyword evidence="10 12" id="KW-0704">Schiff base</keyword>
<dbReference type="STRING" id="1120990.SAMN03080614_100744"/>
<comment type="similarity">
    <text evidence="3 12 13">Belongs to the DapA family.</text>
</comment>
<dbReference type="Gene3D" id="3.20.20.70">
    <property type="entry name" value="Aldolase class I"/>
    <property type="match status" value="1"/>
</dbReference>
<evidence type="ECO:0000256" key="5">
    <source>
        <dbReference type="ARBA" id="ARBA00022490"/>
    </source>
</evidence>
<evidence type="ECO:0000256" key="6">
    <source>
        <dbReference type="ARBA" id="ARBA00022605"/>
    </source>
</evidence>
<reference evidence="17" key="1">
    <citation type="submission" date="2016-10" db="EMBL/GenBank/DDBJ databases">
        <authorList>
            <person name="Varghese N."/>
            <person name="Submissions S."/>
        </authorList>
    </citation>
    <scope>NUCLEOTIDE SEQUENCE [LARGE SCALE GENOMIC DNA]</scope>
    <source>
        <strain evidence="17">DSM 13577</strain>
    </source>
</reference>
<keyword evidence="6 12" id="KW-0028">Amino-acid biosynthesis</keyword>
<evidence type="ECO:0000313" key="17">
    <source>
        <dbReference type="Proteomes" id="UP000243819"/>
    </source>
</evidence>
<dbReference type="PROSITE" id="PS00665">
    <property type="entry name" value="DHDPS_1"/>
    <property type="match status" value="1"/>
</dbReference>
<dbReference type="AlphaFoldDB" id="A0A1H9Z8N5"/>
<dbReference type="SMART" id="SM01130">
    <property type="entry name" value="DHDPS"/>
    <property type="match status" value="1"/>
</dbReference>
<evidence type="ECO:0000256" key="2">
    <source>
        <dbReference type="ARBA" id="ARBA00005120"/>
    </source>
</evidence>
<gene>
    <name evidence="12" type="primary">dapA</name>
    <name evidence="16" type="ORF">SAMN03080614_100744</name>
</gene>
<evidence type="ECO:0000256" key="3">
    <source>
        <dbReference type="ARBA" id="ARBA00007592"/>
    </source>
</evidence>
<evidence type="ECO:0000256" key="15">
    <source>
        <dbReference type="PIRSR" id="PIRSR001365-2"/>
    </source>
</evidence>
<evidence type="ECO:0000256" key="4">
    <source>
        <dbReference type="ARBA" id="ARBA00012086"/>
    </source>
</evidence>
<evidence type="ECO:0000256" key="1">
    <source>
        <dbReference type="ARBA" id="ARBA00003294"/>
    </source>
</evidence>
<feature type="active site" description="Proton donor/acceptor" evidence="12 14">
    <location>
        <position position="134"/>
    </location>
</feature>
<dbReference type="PIRSF" id="PIRSF001365">
    <property type="entry name" value="DHDPS"/>
    <property type="match status" value="1"/>
</dbReference>
<comment type="subcellular location">
    <subcellularLocation>
        <location evidence="12">Cytoplasm</location>
    </subcellularLocation>
</comment>
<proteinExistence type="inferred from homology"/>
<protein>
    <recommendedName>
        <fullName evidence="4 12">4-hydroxy-tetrahydrodipicolinate synthase</fullName>
        <shortName evidence="12">HTPA synthase</shortName>
        <ecNumber evidence="4 12">4.3.3.7</ecNumber>
    </recommendedName>
</protein>
<dbReference type="InterPro" id="IPR020625">
    <property type="entry name" value="Schiff_base-form_aldolases_AS"/>
</dbReference>
<dbReference type="InterPro" id="IPR013785">
    <property type="entry name" value="Aldolase_TIM"/>
</dbReference>
<dbReference type="PROSITE" id="PS00666">
    <property type="entry name" value="DHDPS_2"/>
    <property type="match status" value="1"/>
</dbReference>
<feature type="active site" description="Schiff-base intermediate with substrate" evidence="12 14">
    <location>
        <position position="162"/>
    </location>
</feature>
<evidence type="ECO:0000313" key="16">
    <source>
        <dbReference type="EMBL" id="SES77865.1"/>
    </source>
</evidence>
<dbReference type="UniPathway" id="UPA00034">
    <property type="reaction ID" value="UER00017"/>
</dbReference>
<dbReference type="OrthoDB" id="9782828at2"/>
<evidence type="ECO:0000256" key="11">
    <source>
        <dbReference type="ARBA" id="ARBA00047836"/>
    </source>
</evidence>
<dbReference type="EMBL" id="FOIF01000007">
    <property type="protein sequence ID" value="SES77865.1"/>
    <property type="molecule type" value="Genomic_DNA"/>
</dbReference>
<dbReference type="PRINTS" id="PR00146">
    <property type="entry name" value="DHPICSNTHASE"/>
</dbReference>
<evidence type="ECO:0000256" key="10">
    <source>
        <dbReference type="ARBA" id="ARBA00023270"/>
    </source>
</evidence>
<evidence type="ECO:0000256" key="14">
    <source>
        <dbReference type="PIRSR" id="PIRSR001365-1"/>
    </source>
</evidence>
<dbReference type="Proteomes" id="UP000243819">
    <property type="component" value="Unassembled WGS sequence"/>
</dbReference>
<feature type="site" description="Part of a proton relay during catalysis" evidence="12">
    <location>
        <position position="108"/>
    </location>
</feature>
<evidence type="ECO:0000256" key="8">
    <source>
        <dbReference type="ARBA" id="ARBA00023154"/>
    </source>
</evidence>
<dbReference type="GO" id="GO:0009089">
    <property type="term" value="P:lysine biosynthetic process via diaminopimelate"/>
    <property type="evidence" value="ECO:0007669"/>
    <property type="project" value="UniProtKB-UniRule"/>
</dbReference>
<dbReference type="Pfam" id="PF00701">
    <property type="entry name" value="DHDPS"/>
    <property type="match status" value="1"/>
</dbReference>
<keyword evidence="5 12" id="KW-0963">Cytoplasm</keyword>
<sequence length="292" mass="32030">MIFGRLLTAMVTPFDTKGRVNYQEAKKIARHLMENGNDGLVLIGTTGESPTLTLEEKIKLVEEVMEELKGQCKIVVGVGGNNTEEVIKTVKEFEKKGIDGIMVVTPYYNKPTQKGLYLHFEKIAQSTSLPIMLYNVPSRTGCNLLPQTVKELAKIENIVAIKEASGDLNQVSEIVRLCGDEIQVLSGDDSLTLPMLSVGAIGVVSVASHIVGKEIKEMIESFSKGDVKKATMIHLKLMPIFKNLFVESNPIPVKLAMNLIGFNAGQCRLPLCSPSDSTVDLIKKTLKELKQD</sequence>
<keyword evidence="7 12" id="KW-0220">Diaminopimelate biosynthesis</keyword>
<keyword evidence="17" id="KW-1185">Reference proteome</keyword>
<evidence type="ECO:0000256" key="12">
    <source>
        <dbReference type="HAMAP-Rule" id="MF_00418"/>
    </source>
</evidence>
<organism evidence="16 17">
    <name type="scientific">Anaerobranca gottschalkii DSM 13577</name>
    <dbReference type="NCBI Taxonomy" id="1120990"/>
    <lineage>
        <taxon>Bacteria</taxon>
        <taxon>Bacillati</taxon>
        <taxon>Bacillota</taxon>
        <taxon>Clostridia</taxon>
        <taxon>Eubacteriales</taxon>
        <taxon>Proteinivoracaceae</taxon>
        <taxon>Anaerobranca</taxon>
    </lineage>
</organism>
<dbReference type="GO" id="GO:0019877">
    <property type="term" value="P:diaminopimelate biosynthetic process"/>
    <property type="evidence" value="ECO:0007669"/>
    <property type="project" value="UniProtKB-UniRule"/>
</dbReference>
<comment type="pathway">
    <text evidence="2 12">Amino-acid biosynthesis; L-lysine biosynthesis via DAP pathway; (S)-tetrahydrodipicolinate from L-aspartate: step 3/4.</text>
</comment>
<comment type="caution">
    <text evidence="12">Was originally thought to be a dihydrodipicolinate synthase (DHDPS), catalyzing the condensation of (S)-aspartate-beta-semialdehyde [(S)-ASA] and pyruvate to dihydrodipicolinate (DHDP). However, it was shown in E.coli that the product of the enzymatic reaction is not dihydrodipicolinate but in fact (4S)-4-hydroxy-2,3,4,5-tetrahydro-(2S)-dipicolinic acid (HTPA), and that the consecutive dehydration reaction leading to DHDP is not spontaneous but catalyzed by DapB.</text>
</comment>
<dbReference type="GO" id="GO:0008840">
    <property type="term" value="F:4-hydroxy-tetrahydrodipicolinate synthase activity"/>
    <property type="evidence" value="ECO:0007669"/>
    <property type="project" value="UniProtKB-UniRule"/>
</dbReference>
<dbReference type="GO" id="GO:0005829">
    <property type="term" value="C:cytosol"/>
    <property type="evidence" value="ECO:0007669"/>
    <property type="project" value="TreeGrafter"/>
</dbReference>
<dbReference type="PANTHER" id="PTHR12128">
    <property type="entry name" value="DIHYDRODIPICOLINATE SYNTHASE"/>
    <property type="match status" value="1"/>
</dbReference>
<comment type="subunit">
    <text evidence="12">Homotetramer; dimer of dimers.</text>
</comment>
<comment type="function">
    <text evidence="1 12">Catalyzes the condensation of (S)-aspartate-beta-semialdehyde [(S)-ASA] and pyruvate to 4-hydroxy-tetrahydrodipicolinate (HTPA).</text>
</comment>
<evidence type="ECO:0000256" key="13">
    <source>
        <dbReference type="PIRNR" id="PIRNR001365"/>
    </source>
</evidence>
<keyword evidence="8 12" id="KW-0457">Lysine biosynthesis</keyword>
<dbReference type="SUPFAM" id="SSF51569">
    <property type="entry name" value="Aldolase"/>
    <property type="match status" value="1"/>
</dbReference>
<dbReference type="HAMAP" id="MF_00418">
    <property type="entry name" value="DapA"/>
    <property type="match status" value="1"/>
</dbReference>
<dbReference type="InterPro" id="IPR002220">
    <property type="entry name" value="DapA-like"/>
</dbReference>
<dbReference type="CDD" id="cd00950">
    <property type="entry name" value="DHDPS"/>
    <property type="match status" value="1"/>
</dbReference>
<feature type="binding site" evidence="12 15">
    <location>
        <position position="204"/>
    </location>
    <ligand>
        <name>pyruvate</name>
        <dbReference type="ChEBI" id="CHEBI:15361"/>
    </ligand>
</feature>
<dbReference type="InterPro" id="IPR005263">
    <property type="entry name" value="DapA"/>
</dbReference>
<dbReference type="NCBIfam" id="TIGR00674">
    <property type="entry name" value="dapA"/>
    <property type="match status" value="1"/>
</dbReference>
<accession>A0A1H9Z8N5</accession>
<feature type="site" description="Part of a proton relay during catalysis" evidence="12">
    <location>
        <position position="45"/>
    </location>
</feature>
<name>A0A1H9Z8N5_9FIRM</name>
<dbReference type="PANTHER" id="PTHR12128:SF66">
    <property type="entry name" value="4-HYDROXY-2-OXOGLUTARATE ALDOLASE, MITOCHONDRIAL"/>
    <property type="match status" value="1"/>
</dbReference>
<keyword evidence="9 12" id="KW-0456">Lyase</keyword>
<evidence type="ECO:0000256" key="9">
    <source>
        <dbReference type="ARBA" id="ARBA00023239"/>
    </source>
</evidence>
<evidence type="ECO:0000256" key="7">
    <source>
        <dbReference type="ARBA" id="ARBA00022915"/>
    </source>
</evidence>